<proteinExistence type="predicted"/>
<evidence type="ECO:0000313" key="2">
    <source>
        <dbReference type="EMBL" id="KAK0750851.1"/>
    </source>
</evidence>
<accession>A0AA40F4L4</accession>
<sequence>MMTPWQRWGESRRPHSTSIVYKRTPPWQRGGESKWAALQRINWKYEAHFYDTHPRTSTRLSFNKPSCRVRFRDELGGSLCSVHQVGGSEEDARYRKTPWFRTPRDPKGWGTSFLPAPDFYGYVDALAERRFLAAKNALTQPVGPTGQVANKVLGNDGETLGQLRMIEDLSDSNTANVGRRPTRDPSDPFPPSGCFPMPPFLESTLAGQKRKAEENSLPMPGFSKIARSAIWRPSATLANGGIGRTVLPNCHVLCMYPSPPPPSSQASLLRLQPDDIHQLVVSETQIHQKLGSFSRVYPCRWHPKYICLPPTPLPYPPPWPAEIFLTTQSLLRNYFLLFASFIRHQPLTSASALSFFHPNLLPALTDPRRLRAMADSFVRQATTLLRARGSSLIGGLGHGSDGERLLPVQAEQLILATALKRWEVTLGMVPRTLGEFVRGVDSHEDEDENKDSSMSD</sequence>
<keyword evidence="3" id="KW-1185">Reference proteome</keyword>
<protein>
    <submittedName>
        <fullName evidence="2">Uncharacterized protein</fullName>
    </submittedName>
</protein>
<dbReference type="Proteomes" id="UP001172155">
    <property type="component" value="Unassembled WGS sequence"/>
</dbReference>
<evidence type="ECO:0000256" key="1">
    <source>
        <dbReference type="SAM" id="MobiDB-lite"/>
    </source>
</evidence>
<name>A0AA40F4L4_9PEZI</name>
<gene>
    <name evidence="2" type="ORF">B0T18DRAFT_387070</name>
</gene>
<comment type="caution">
    <text evidence="2">The sequence shown here is derived from an EMBL/GenBank/DDBJ whole genome shotgun (WGS) entry which is preliminary data.</text>
</comment>
<dbReference type="EMBL" id="JAUKUD010000002">
    <property type="protein sequence ID" value="KAK0750851.1"/>
    <property type="molecule type" value="Genomic_DNA"/>
</dbReference>
<evidence type="ECO:0000313" key="3">
    <source>
        <dbReference type="Proteomes" id="UP001172155"/>
    </source>
</evidence>
<dbReference type="AlphaFoldDB" id="A0AA40F4L4"/>
<reference evidence="2" key="1">
    <citation type="submission" date="2023-06" db="EMBL/GenBank/DDBJ databases">
        <title>Genome-scale phylogeny and comparative genomics of the fungal order Sordariales.</title>
        <authorList>
            <consortium name="Lawrence Berkeley National Laboratory"/>
            <person name="Hensen N."/>
            <person name="Bonometti L."/>
            <person name="Westerberg I."/>
            <person name="Brannstrom I.O."/>
            <person name="Guillou S."/>
            <person name="Cros-Aarteil S."/>
            <person name="Calhoun S."/>
            <person name="Haridas S."/>
            <person name="Kuo A."/>
            <person name="Mondo S."/>
            <person name="Pangilinan J."/>
            <person name="Riley R."/>
            <person name="LaButti K."/>
            <person name="Andreopoulos B."/>
            <person name="Lipzen A."/>
            <person name="Chen C."/>
            <person name="Yanf M."/>
            <person name="Daum C."/>
            <person name="Ng V."/>
            <person name="Clum A."/>
            <person name="Steindorff A."/>
            <person name="Ohm R."/>
            <person name="Martin F."/>
            <person name="Silar P."/>
            <person name="Natvig D."/>
            <person name="Lalanne C."/>
            <person name="Gautier V."/>
            <person name="Ament-velasquez S.L."/>
            <person name="Kruys A."/>
            <person name="Hutchinson M.I."/>
            <person name="Powell A.J."/>
            <person name="Barry K."/>
            <person name="Miller A.N."/>
            <person name="Grigoriev I.V."/>
            <person name="Debuchy R."/>
            <person name="Gladieux P."/>
            <person name="Thoren M.H."/>
            <person name="Johannesson H."/>
        </authorList>
    </citation>
    <scope>NUCLEOTIDE SEQUENCE</scope>
    <source>
        <strain evidence="2">SMH3187-1</strain>
    </source>
</reference>
<organism evidence="2 3">
    <name type="scientific">Schizothecium vesticola</name>
    <dbReference type="NCBI Taxonomy" id="314040"/>
    <lineage>
        <taxon>Eukaryota</taxon>
        <taxon>Fungi</taxon>
        <taxon>Dikarya</taxon>
        <taxon>Ascomycota</taxon>
        <taxon>Pezizomycotina</taxon>
        <taxon>Sordariomycetes</taxon>
        <taxon>Sordariomycetidae</taxon>
        <taxon>Sordariales</taxon>
        <taxon>Schizotheciaceae</taxon>
        <taxon>Schizothecium</taxon>
    </lineage>
</organism>
<feature type="region of interest" description="Disordered" evidence="1">
    <location>
        <begin position="169"/>
        <end position="191"/>
    </location>
</feature>